<feature type="domain" description="PDZ" evidence="16">
    <location>
        <begin position="391"/>
        <end position="469"/>
    </location>
</feature>
<evidence type="ECO:0000313" key="18">
    <source>
        <dbReference type="Proteomes" id="UP000192783"/>
    </source>
</evidence>
<dbReference type="Pfam" id="PF13365">
    <property type="entry name" value="Trypsin_2"/>
    <property type="match status" value="1"/>
</dbReference>
<evidence type="ECO:0000256" key="12">
    <source>
        <dbReference type="ARBA" id="ARBA00023016"/>
    </source>
</evidence>
<dbReference type="SMART" id="SM00228">
    <property type="entry name" value="PDZ"/>
    <property type="match status" value="2"/>
</dbReference>
<evidence type="ECO:0000256" key="11">
    <source>
        <dbReference type="ARBA" id="ARBA00022825"/>
    </source>
</evidence>
<dbReference type="InterPro" id="IPR011782">
    <property type="entry name" value="Pept_S1C_Do"/>
</dbReference>
<organism evidence="17 18">
    <name type="scientific">Desulfacinum hydrothermale DSM 13146</name>
    <dbReference type="NCBI Taxonomy" id="1121390"/>
    <lineage>
        <taxon>Bacteria</taxon>
        <taxon>Pseudomonadati</taxon>
        <taxon>Thermodesulfobacteriota</taxon>
        <taxon>Syntrophobacteria</taxon>
        <taxon>Syntrophobacterales</taxon>
        <taxon>Syntrophobacteraceae</taxon>
        <taxon>Desulfacinum</taxon>
    </lineage>
</organism>
<dbReference type="RefSeq" id="WP_084058734.1">
    <property type="nucleotide sequence ID" value="NZ_FWXF01000019.1"/>
</dbReference>
<dbReference type="InterPro" id="IPR036034">
    <property type="entry name" value="PDZ_sf"/>
</dbReference>
<evidence type="ECO:0000256" key="6">
    <source>
        <dbReference type="ARBA" id="ARBA00022670"/>
    </source>
</evidence>
<dbReference type="PANTHER" id="PTHR22939">
    <property type="entry name" value="SERINE PROTEASE FAMILY S1C HTRA-RELATED"/>
    <property type="match status" value="1"/>
</dbReference>
<dbReference type="Pfam" id="PF00595">
    <property type="entry name" value="PDZ"/>
    <property type="match status" value="1"/>
</dbReference>
<evidence type="ECO:0000313" key="17">
    <source>
        <dbReference type="EMBL" id="SMC26935.1"/>
    </source>
</evidence>
<dbReference type="EC" id="3.4.21.107" evidence="4"/>
<dbReference type="OrthoDB" id="9758917at2"/>
<dbReference type="Gene3D" id="2.40.10.120">
    <property type="match status" value="1"/>
</dbReference>
<dbReference type="GO" id="GO:0006508">
    <property type="term" value="P:proteolysis"/>
    <property type="evidence" value="ECO:0007669"/>
    <property type="project" value="UniProtKB-KW"/>
</dbReference>
<dbReference type="InterPro" id="IPR001478">
    <property type="entry name" value="PDZ"/>
</dbReference>
<dbReference type="AlphaFoldDB" id="A0A1W1XSX1"/>
<dbReference type="Pfam" id="PF13180">
    <property type="entry name" value="PDZ_2"/>
    <property type="match status" value="1"/>
</dbReference>
<proteinExistence type="inferred from homology"/>
<keyword evidence="7" id="KW-0732">Signal</keyword>
<evidence type="ECO:0000256" key="15">
    <source>
        <dbReference type="PIRSR" id="PIRSR611782-2"/>
    </source>
</evidence>
<keyword evidence="11" id="KW-0720">Serine protease</keyword>
<evidence type="ECO:0000256" key="4">
    <source>
        <dbReference type="ARBA" id="ARBA00013035"/>
    </source>
</evidence>
<dbReference type="STRING" id="1121390.SAMN02746041_02820"/>
<feature type="binding site" evidence="15">
    <location>
        <position position="156"/>
    </location>
    <ligand>
        <name>substrate</name>
    </ligand>
</feature>
<keyword evidence="18" id="KW-1185">Reference proteome</keyword>
<comment type="subcellular location">
    <subcellularLocation>
        <location evidence="2">Periplasm</location>
    </subcellularLocation>
</comment>
<keyword evidence="8" id="KW-0677">Repeat</keyword>
<dbReference type="Proteomes" id="UP000192783">
    <property type="component" value="Unassembled WGS sequence"/>
</dbReference>
<comment type="catalytic activity">
    <reaction evidence="1">
        <text>Acts on substrates that are at least partially unfolded. The cleavage site P1 residue is normally between a pair of hydrophobic residues, such as Val-|-Val.</text>
        <dbReference type="EC" id="3.4.21.107"/>
    </reaction>
</comment>
<reference evidence="17 18" key="1">
    <citation type="submission" date="2017-04" db="EMBL/GenBank/DDBJ databases">
        <authorList>
            <person name="Afonso C.L."/>
            <person name="Miller P.J."/>
            <person name="Scott M.A."/>
            <person name="Spackman E."/>
            <person name="Goraichik I."/>
            <person name="Dimitrov K.M."/>
            <person name="Suarez D.L."/>
            <person name="Swayne D.E."/>
        </authorList>
    </citation>
    <scope>NUCLEOTIDE SEQUENCE [LARGE SCALE GENOMIC DNA]</scope>
    <source>
        <strain evidence="17 18">DSM 13146</strain>
    </source>
</reference>
<feature type="active site" description="Charge relay system" evidence="14">
    <location>
        <position position="126"/>
    </location>
</feature>
<dbReference type="CDD" id="cd23084">
    <property type="entry name" value="cpPDZ2_DegP-like"/>
    <property type="match status" value="1"/>
</dbReference>
<dbReference type="SUPFAM" id="SSF50494">
    <property type="entry name" value="Trypsin-like serine proteases"/>
    <property type="match status" value="1"/>
</dbReference>
<evidence type="ECO:0000256" key="14">
    <source>
        <dbReference type="PIRSR" id="PIRSR611782-1"/>
    </source>
</evidence>
<dbReference type="PANTHER" id="PTHR22939:SF130">
    <property type="entry name" value="PERIPLASMIC SERINE ENDOPROTEASE DEGP-LIKE-RELATED"/>
    <property type="match status" value="1"/>
</dbReference>
<dbReference type="InterPro" id="IPR009003">
    <property type="entry name" value="Peptidase_S1_PA"/>
</dbReference>
<evidence type="ECO:0000256" key="8">
    <source>
        <dbReference type="ARBA" id="ARBA00022737"/>
    </source>
</evidence>
<dbReference type="Gene3D" id="2.30.42.10">
    <property type="match status" value="2"/>
</dbReference>
<sequence>MRREWLRKSVVTGRGGLFFLCFMIFFGTLGPMAWAVVSPYGNNAPSSFADLADQVKDSVVNISTTQVIKGHPLQPFLNPDSPFREFFGDDFFKRFFGDVPQGKMKTHSLGSGVVIDEEGLILTNNHVVDKADEIKIKLQNGKEYDAKVVGRDSKTDLALIKVKPDEDFPKAAPLGNSDALRVGDWVMAVGNPFGLGHTVTVGIISAKGRIIGAGPYDDFLQTDAAINPGNSGGPLFNMRGEVVGINTAIVARGQGIGFAIPINMAKELLPQLKSGKVIRGWLGVMIQDITPELAESFGLKESKGVLISDVIEDSPADKAGLETGDIVVEFNGEPVENAHQLSRKVASTRPETTVKIGILRDGSRKTIQLRLGTMPEEGVSEPPSVEKTSWGMSVQNLTEELASRFGWDVSERGVIITEVEPGSPAAEARLRPGDLIKEVNRKKIQNLRDYNQALKKGKKKRSLLLLIKRGDHTFYVVLQAQEE</sequence>
<dbReference type="EMBL" id="FWXF01000019">
    <property type="protein sequence ID" value="SMC26935.1"/>
    <property type="molecule type" value="Genomic_DNA"/>
</dbReference>
<dbReference type="PROSITE" id="PS50106">
    <property type="entry name" value="PDZ"/>
    <property type="match status" value="2"/>
</dbReference>
<evidence type="ECO:0000256" key="10">
    <source>
        <dbReference type="ARBA" id="ARBA00022801"/>
    </source>
</evidence>
<accession>A0A1W1XSX1</accession>
<dbReference type="NCBIfam" id="TIGR02037">
    <property type="entry name" value="degP_htrA_DO"/>
    <property type="match status" value="1"/>
</dbReference>
<dbReference type="PRINTS" id="PR00834">
    <property type="entry name" value="PROTEASES2C"/>
</dbReference>
<gene>
    <name evidence="17" type="ORF">SAMN02746041_02820</name>
</gene>
<comment type="similarity">
    <text evidence="3">Belongs to the peptidase S1C family.</text>
</comment>
<evidence type="ECO:0000256" key="3">
    <source>
        <dbReference type="ARBA" id="ARBA00010541"/>
    </source>
</evidence>
<dbReference type="GO" id="GO:0004252">
    <property type="term" value="F:serine-type endopeptidase activity"/>
    <property type="evidence" value="ECO:0007669"/>
    <property type="project" value="InterPro"/>
</dbReference>
<dbReference type="FunFam" id="2.30.42.10:FF:000037">
    <property type="entry name" value="Periplasmic serine endoprotease DegP-like"/>
    <property type="match status" value="1"/>
</dbReference>
<feature type="binding site" evidence="15">
    <location>
        <begin position="229"/>
        <end position="231"/>
    </location>
    <ligand>
        <name>substrate</name>
    </ligand>
</feature>
<feature type="active site" description="Charge relay system" evidence="14">
    <location>
        <position position="156"/>
    </location>
</feature>
<feature type="binding site" evidence="15">
    <location>
        <begin position="247"/>
        <end position="251"/>
    </location>
    <ligand>
        <name>substrate</name>
    </ligand>
</feature>
<keyword evidence="6 17" id="KW-0645">Protease</keyword>
<dbReference type="SUPFAM" id="SSF50156">
    <property type="entry name" value="PDZ domain-like"/>
    <property type="match status" value="2"/>
</dbReference>
<evidence type="ECO:0000256" key="5">
    <source>
        <dbReference type="ARBA" id="ARBA00013958"/>
    </source>
</evidence>
<keyword evidence="12" id="KW-0346">Stress response</keyword>
<evidence type="ECO:0000256" key="9">
    <source>
        <dbReference type="ARBA" id="ARBA00022764"/>
    </source>
</evidence>
<evidence type="ECO:0000256" key="7">
    <source>
        <dbReference type="ARBA" id="ARBA00022729"/>
    </source>
</evidence>
<dbReference type="InterPro" id="IPR001940">
    <property type="entry name" value="Peptidase_S1C"/>
</dbReference>
<feature type="domain" description="PDZ" evidence="16">
    <location>
        <begin position="271"/>
        <end position="337"/>
    </location>
</feature>
<keyword evidence="9" id="KW-0574">Periplasm</keyword>
<evidence type="ECO:0000256" key="2">
    <source>
        <dbReference type="ARBA" id="ARBA00004418"/>
    </source>
</evidence>
<evidence type="ECO:0000256" key="13">
    <source>
        <dbReference type="ARBA" id="ARBA00032850"/>
    </source>
</evidence>
<dbReference type="CDD" id="cd10839">
    <property type="entry name" value="cpPDZ1_DegP-like"/>
    <property type="match status" value="1"/>
</dbReference>
<evidence type="ECO:0000259" key="16">
    <source>
        <dbReference type="PROSITE" id="PS50106"/>
    </source>
</evidence>
<feature type="active site" description="Charge relay system" evidence="14">
    <location>
        <position position="231"/>
    </location>
</feature>
<keyword evidence="10" id="KW-0378">Hydrolase</keyword>
<evidence type="ECO:0000256" key="1">
    <source>
        <dbReference type="ARBA" id="ARBA00001772"/>
    </source>
</evidence>
<feature type="binding site" evidence="15">
    <location>
        <position position="126"/>
    </location>
    <ligand>
        <name>substrate</name>
    </ligand>
</feature>
<protein>
    <recommendedName>
        <fullName evidence="5">Probable periplasmic serine endoprotease DegP-like</fullName>
        <ecNumber evidence="4">3.4.21.107</ecNumber>
    </recommendedName>
    <alternativeName>
        <fullName evidence="13">Protease Do</fullName>
    </alternativeName>
</protein>
<name>A0A1W1XSX1_9BACT</name>